<protein>
    <submittedName>
        <fullName evidence="5">Ankyrin repeat domain-containing protein</fullName>
    </submittedName>
</protein>
<dbReference type="EMBL" id="JADQDM010000002">
    <property type="protein sequence ID" value="MBF9220879.1"/>
    <property type="molecule type" value="Genomic_DNA"/>
</dbReference>
<sequence length="162" mass="17330">MSSASIRKAVSVLSLLLIAVSGHGQGVNFNTGKGQDKKLFEAVSAQDSTQVKAALNKGANPNFRVKAGFFEMSLLILAVQKNDFATVKLLLDHNAEVDFRDAFNMTALMFAAHGGNTRMVSYLISKGADVQANDGKGNSVLSAAQESKNQEVIQLIESKLKN</sequence>
<dbReference type="SMART" id="SM00248">
    <property type="entry name" value="ANK"/>
    <property type="match status" value="2"/>
</dbReference>
<dbReference type="PROSITE" id="PS50088">
    <property type="entry name" value="ANK_REPEAT"/>
    <property type="match status" value="2"/>
</dbReference>
<evidence type="ECO:0000313" key="6">
    <source>
        <dbReference type="Proteomes" id="UP000618931"/>
    </source>
</evidence>
<dbReference type="InterPro" id="IPR036770">
    <property type="entry name" value="Ankyrin_rpt-contain_sf"/>
</dbReference>
<reference evidence="5 6" key="1">
    <citation type="submission" date="2020-11" db="EMBL/GenBank/DDBJ databases">
        <authorList>
            <person name="Kim M.K."/>
        </authorList>
    </citation>
    <scope>NUCLEOTIDE SEQUENCE [LARGE SCALE GENOMIC DNA]</scope>
    <source>
        <strain evidence="5 6">BT662</strain>
    </source>
</reference>
<feature type="signal peptide" evidence="4">
    <location>
        <begin position="1"/>
        <end position="24"/>
    </location>
</feature>
<proteinExistence type="predicted"/>
<keyword evidence="4" id="KW-0732">Signal</keyword>
<dbReference type="SUPFAM" id="SSF48403">
    <property type="entry name" value="Ankyrin repeat"/>
    <property type="match status" value="1"/>
</dbReference>
<keyword evidence="2 3" id="KW-0040">ANK repeat</keyword>
<keyword evidence="1" id="KW-0677">Repeat</keyword>
<feature type="chain" id="PRO_5047485741" evidence="4">
    <location>
        <begin position="25"/>
        <end position="162"/>
    </location>
</feature>
<evidence type="ECO:0000256" key="4">
    <source>
        <dbReference type="SAM" id="SignalP"/>
    </source>
</evidence>
<dbReference type="RefSeq" id="WP_196292307.1">
    <property type="nucleotide sequence ID" value="NZ_JADQDM010000002.1"/>
</dbReference>
<name>A0ABS0I1R2_9BACT</name>
<evidence type="ECO:0000256" key="3">
    <source>
        <dbReference type="PROSITE-ProRule" id="PRU00023"/>
    </source>
</evidence>
<dbReference type="InterPro" id="IPR002110">
    <property type="entry name" value="Ankyrin_rpt"/>
</dbReference>
<feature type="repeat" description="ANK" evidence="3">
    <location>
        <begin position="103"/>
        <end position="135"/>
    </location>
</feature>
<dbReference type="PROSITE" id="PS50297">
    <property type="entry name" value="ANK_REP_REGION"/>
    <property type="match status" value="1"/>
</dbReference>
<dbReference type="Proteomes" id="UP000618931">
    <property type="component" value="Unassembled WGS sequence"/>
</dbReference>
<dbReference type="Pfam" id="PF12796">
    <property type="entry name" value="Ank_2"/>
    <property type="match status" value="1"/>
</dbReference>
<dbReference type="Gene3D" id="1.25.40.20">
    <property type="entry name" value="Ankyrin repeat-containing domain"/>
    <property type="match status" value="1"/>
</dbReference>
<keyword evidence="6" id="KW-1185">Reference proteome</keyword>
<gene>
    <name evidence="5" type="ORF">I2H31_07175</name>
</gene>
<feature type="repeat" description="ANK" evidence="3">
    <location>
        <begin position="70"/>
        <end position="102"/>
    </location>
</feature>
<dbReference type="PANTHER" id="PTHR24171">
    <property type="entry name" value="ANKYRIN REPEAT DOMAIN-CONTAINING PROTEIN 39-RELATED"/>
    <property type="match status" value="1"/>
</dbReference>
<evidence type="ECO:0000256" key="1">
    <source>
        <dbReference type="ARBA" id="ARBA00022737"/>
    </source>
</evidence>
<accession>A0ABS0I1R2</accession>
<comment type="caution">
    <text evidence="5">The sequence shown here is derived from an EMBL/GenBank/DDBJ whole genome shotgun (WGS) entry which is preliminary data.</text>
</comment>
<organism evidence="5 6">
    <name type="scientific">Hymenobacter ruricola</name>
    <dbReference type="NCBI Taxonomy" id="2791023"/>
    <lineage>
        <taxon>Bacteria</taxon>
        <taxon>Pseudomonadati</taxon>
        <taxon>Bacteroidota</taxon>
        <taxon>Cytophagia</taxon>
        <taxon>Cytophagales</taxon>
        <taxon>Hymenobacteraceae</taxon>
        <taxon>Hymenobacter</taxon>
    </lineage>
</organism>
<evidence type="ECO:0000313" key="5">
    <source>
        <dbReference type="EMBL" id="MBF9220879.1"/>
    </source>
</evidence>
<evidence type="ECO:0000256" key="2">
    <source>
        <dbReference type="ARBA" id="ARBA00023043"/>
    </source>
</evidence>